<evidence type="ECO:0000313" key="2">
    <source>
        <dbReference type="Proteomes" id="UP000289784"/>
    </source>
</evidence>
<keyword evidence="2" id="KW-1185">Reference proteome</keyword>
<comment type="caution">
    <text evidence="1">The sequence shown here is derived from an EMBL/GenBank/DDBJ whole genome shotgun (WGS) entry which is preliminary data.</text>
</comment>
<name>A0A4Q1JRQ8_9GAMM</name>
<proteinExistence type="predicted"/>
<dbReference type="InterPro" id="IPR036590">
    <property type="entry name" value="SRAP-like"/>
</dbReference>
<dbReference type="RefSeq" id="WP_129472339.1">
    <property type="nucleotide sequence ID" value="NZ_SAWZ01000011.1"/>
</dbReference>
<dbReference type="Proteomes" id="UP000289784">
    <property type="component" value="Unassembled WGS sequence"/>
</dbReference>
<dbReference type="AlphaFoldDB" id="A0A4Q1JRQ8"/>
<evidence type="ECO:0000313" key="1">
    <source>
        <dbReference type="EMBL" id="RXR00877.1"/>
    </source>
</evidence>
<sequence length="172" mass="19244">MALTHLIQLRHWQADAREGATEREVALGELLAVIERREESTVVAECTFGVECGNPRHPFDAIADADHLSLAEQAVWQTQRCLVPAIGFRKRAATKAEARRWVTASGKLTYLPALRYSVPDDDGRHGECKLMVREQPPLGPLPLALGDVAPRDWLRLDGEQALSMLCQAWRRL</sequence>
<accession>A0A4Q1JRQ8</accession>
<dbReference type="OrthoDB" id="6000639at2"/>
<organism evidence="1 2">
    <name type="scientific">Pseudoxanthomonas composti</name>
    <dbReference type="NCBI Taxonomy" id="2137479"/>
    <lineage>
        <taxon>Bacteria</taxon>
        <taxon>Pseudomonadati</taxon>
        <taxon>Pseudomonadota</taxon>
        <taxon>Gammaproteobacteria</taxon>
        <taxon>Lysobacterales</taxon>
        <taxon>Lysobacteraceae</taxon>
        <taxon>Pseudoxanthomonas</taxon>
    </lineage>
</organism>
<protein>
    <submittedName>
        <fullName evidence="1">Uncharacterized protein</fullName>
    </submittedName>
</protein>
<gene>
    <name evidence="1" type="ORF">EPA99_16455</name>
</gene>
<reference evidence="1 2" key="1">
    <citation type="submission" date="2019-01" db="EMBL/GenBank/DDBJ databases">
        <title>Pseudoxanthomonas composti sp. nov., isolated from compost.</title>
        <authorList>
            <person name="Yang G."/>
        </authorList>
    </citation>
    <scope>NUCLEOTIDE SEQUENCE [LARGE SCALE GENOMIC DNA]</scope>
    <source>
        <strain evidence="1 2">GSS15</strain>
    </source>
</reference>
<dbReference type="SUPFAM" id="SSF143081">
    <property type="entry name" value="BB1717-like"/>
    <property type="match status" value="1"/>
</dbReference>
<dbReference type="EMBL" id="SAWZ01000011">
    <property type="protein sequence ID" value="RXR00877.1"/>
    <property type="molecule type" value="Genomic_DNA"/>
</dbReference>